<evidence type="ECO:0000313" key="5">
    <source>
        <dbReference type="Proteomes" id="UP000274756"/>
    </source>
</evidence>
<dbReference type="InterPro" id="IPR051970">
    <property type="entry name" value="TEL2_Regulation"/>
</dbReference>
<dbReference type="Proteomes" id="UP000038040">
    <property type="component" value="Unplaced"/>
</dbReference>
<evidence type="ECO:0000313" key="6">
    <source>
        <dbReference type="WBParaSite" id="DME_0000245301-mRNA-1"/>
    </source>
</evidence>
<sequence>MMLLNEGPLGHYGHSIFIVRHLNDHLFSDEMQAASLVRRINEVRDRSQIISILNDIFAVVSDESTSTILRTAILQALIENFKPSFIGLLTFNEITKRLGKIFTASPIEDSIILLMNSLRNCNRDNLWYTLTILLHVEENGLSKLLCKSLSKDPSDVHWSSLVSELSVSFKHFPDVLHNFSGEITTPYSKDKDDKYKSLSKFLSNHWSCLSQSMKIALNRAKEMCDNSEDVNLRLLTALVPTILSNLKIFSSFIDWLENYPSSITWEHLSAKLLSDTANGILFAEKLVQNVVICTKNGRSLHKLFGDEIVNSRIIKRTIFHKMLLIRVYDQKDNIPKKLAQCLKIGNMNGTSNDAWNVLHIETIHNLLDAWADTAHILHSSDEQRTYVAIALLYFVKYARYLSIVEHIRSLIGQKVSDAVLAGVETHLKCIDCKRRFRGLYVAELLLGWLSIGDLHFDYPANIEDDLSDLRKIDQENINDINDTREVNETNFQTTTETAPIESDLAKEAVEPTVRSDTLDSDDDDDFPHYQLPERELHPKIMSDDDLYVPIENRVNPPKYIRDCCEMLNEKENYAKFEVAFNTLNQLIRRRVVAYDEIAENLIIRLINLSDNFKTPDFEVKRQEMIVSCLVMSPQLASIAISTMYSRNCCMYNRFVILESLSAAATELSNPPSSSKSHIVDSKPLVNIETSWRQIIDERIKAKSRHFRSATSESNPVKNRFANLAKVFFYPLTVMEQHREHLDLLNIDYMLLAKILFTLGHILQCAKNCTCAPNMASTLVEYLRPLRYHEQCSVRQSVLFCYCSICLSLTSSVLLELFTNSLHDWMDYAQKMADNDPSKECRELALITGKCIFEQLNSGGA</sequence>
<dbReference type="STRING" id="318479.A0A158Q3I2"/>
<dbReference type="GO" id="GO:0042162">
    <property type="term" value="F:telomeric DNA binding"/>
    <property type="evidence" value="ECO:0007669"/>
    <property type="project" value="TreeGrafter"/>
</dbReference>
<evidence type="ECO:0000256" key="1">
    <source>
        <dbReference type="ARBA" id="ARBA00006133"/>
    </source>
</evidence>
<dbReference type="EMBL" id="UYYG01001157">
    <property type="protein sequence ID" value="VDN56840.1"/>
    <property type="molecule type" value="Genomic_DNA"/>
</dbReference>
<dbReference type="InterPro" id="IPR019337">
    <property type="entry name" value="Telomere_length_regulation_dom"/>
</dbReference>
<dbReference type="WBParaSite" id="DME_0000245301-mRNA-1">
    <property type="protein sequence ID" value="DME_0000245301-mRNA-1"/>
    <property type="gene ID" value="DME_0000245301"/>
</dbReference>
<keyword evidence="5" id="KW-1185">Reference proteome</keyword>
<accession>A0A158Q3I2</accession>
<feature type="domain" description="Telomere length regulation protein conserved" evidence="2">
    <location>
        <begin position="557"/>
        <end position="664"/>
    </location>
</feature>
<organism evidence="4 6">
    <name type="scientific">Dracunculus medinensis</name>
    <name type="common">Guinea worm</name>
    <dbReference type="NCBI Taxonomy" id="318479"/>
    <lineage>
        <taxon>Eukaryota</taxon>
        <taxon>Metazoa</taxon>
        <taxon>Ecdysozoa</taxon>
        <taxon>Nematoda</taxon>
        <taxon>Chromadorea</taxon>
        <taxon>Rhabditida</taxon>
        <taxon>Spirurina</taxon>
        <taxon>Dracunculoidea</taxon>
        <taxon>Dracunculidae</taxon>
        <taxon>Dracunculus</taxon>
    </lineage>
</organism>
<dbReference type="AlphaFoldDB" id="A0A158Q3I2"/>
<dbReference type="Proteomes" id="UP000274756">
    <property type="component" value="Unassembled WGS sequence"/>
</dbReference>
<evidence type="ECO:0000259" key="2">
    <source>
        <dbReference type="Pfam" id="PF10193"/>
    </source>
</evidence>
<dbReference type="PANTHER" id="PTHR15830:SF10">
    <property type="entry name" value="TELOMERE LENGTH REGULATION PROTEIN TEL2 HOMOLOG"/>
    <property type="match status" value="1"/>
</dbReference>
<evidence type="ECO:0000313" key="3">
    <source>
        <dbReference type="EMBL" id="VDN56840.1"/>
    </source>
</evidence>
<name>A0A158Q3I2_DRAME</name>
<dbReference type="GO" id="GO:0051083">
    <property type="term" value="P:'de novo' cotranslational protein folding"/>
    <property type="evidence" value="ECO:0007669"/>
    <property type="project" value="TreeGrafter"/>
</dbReference>
<protein>
    <submittedName>
        <fullName evidence="6">Telomere_reg-2 domain-containing protein</fullName>
    </submittedName>
</protein>
<evidence type="ECO:0000313" key="4">
    <source>
        <dbReference type="Proteomes" id="UP000038040"/>
    </source>
</evidence>
<dbReference type="Pfam" id="PF10193">
    <property type="entry name" value="Telomere_reg-2"/>
    <property type="match status" value="1"/>
</dbReference>
<proteinExistence type="inferred from homology"/>
<dbReference type="GO" id="GO:0051879">
    <property type="term" value="F:Hsp90 protein binding"/>
    <property type="evidence" value="ECO:0007669"/>
    <property type="project" value="TreeGrafter"/>
</dbReference>
<dbReference type="InterPro" id="IPR038528">
    <property type="entry name" value="TEL2_C_sf"/>
</dbReference>
<dbReference type="OrthoDB" id="10258062at2759"/>
<reference evidence="3 5" key="2">
    <citation type="submission" date="2018-11" db="EMBL/GenBank/DDBJ databases">
        <authorList>
            <consortium name="Pathogen Informatics"/>
        </authorList>
    </citation>
    <scope>NUCLEOTIDE SEQUENCE [LARGE SCALE GENOMIC DNA]</scope>
</reference>
<gene>
    <name evidence="3" type="ORF">DME_LOCUS6813</name>
</gene>
<dbReference type="PANTHER" id="PTHR15830">
    <property type="entry name" value="TELOMERE LENGTH REGULATION PROTEIN TEL2 FAMILY MEMBER"/>
    <property type="match status" value="1"/>
</dbReference>
<dbReference type="Gene3D" id="1.25.40.720">
    <property type="entry name" value="Telomere length regulation protein 2, C-terminal domain"/>
    <property type="match status" value="2"/>
</dbReference>
<comment type="similarity">
    <text evidence="1">Belongs to the TEL2 family.</text>
</comment>
<reference evidence="6" key="1">
    <citation type="submission" date="2016-04" db="UniProtKB">
        <authorList>
            <consortium name="WormBaseParasite"/>
        </authorList>
    </citation>
    <scope>IDENTIFICATION</scope>
</reference>
<dbReference type="GO" id="GO:0005829">
    <property type="term" value="C:cytosol"/>
    <property type="evidence" value="ECO:0007669"/>
    <property type="project" value="TreeGrafter"/>
</dbReference>